<dbReference type="RefSeq" id="WP_304121777.1">
    <property type="nucleotide sequence ID" value="NZ_DYZA01000097.1"/>
</dbReference>
<dbReference type="GO" id="GO:0008650">
    <property type="term" value="F:rRNA (uridine-2'-O-)-methyltransferase activity"/>
    <property type="evidence" value="ECO:0007669"/>
    <property type="project" value="UniProtKB-UniRule"/>
</dbReference>
<comment type="subcellular location">
    <subcellularLocation>
        <location evidence="11">Cytoplasm</location>
    </subcellularLocation>
</comment>
<evidence type="ECO:0000256" key="9">
    <source>
        <dbReference type="ARBA" id="ARBA00042745"/>
    </source>
</evidence>
<evidence type="ECO:0000256" key="4">
    <source>
        <dbReference type="ARBA" id="ARBA00022691"/>
    </source>
</evidence>
<keyword evidence="1 11" id="KW-0698">rRNA processing</keyword>
<dbReference type="InterPro" id="IPR050082">
    <property type="entry name" value="RNA_methyltr_RlmE"/>
</dbReference>
<evidence type="ECO:0000313" key="15">
    <source>
        <dbReference type="Proteomes" id="UP000698963"/>
    </source>
</evidence>
<dbReference type="Pfam" id="PF01728">
    <property type="entry name" value="FtsJ"/>
    <property type="match status" value="1"/>
</dbReference>
<dbReference type="EC" id="2.1.1.166" evidence="6 11"/>
<evidence type="ECO:0000256" key="3">
    <source>
        <dbReference type="ARBA" id="ARBA00022679"/>
    </source>
</evidence>
<keyword evidence="11" id="KW-0963">Cytoplasm</keyword>
<evidence type="ECO:0000259" key="13">
    <source>
        <dbReference type="Pfam" id="PF01728"/>
    </source>
</evidence>
<feature type="binding site" evidence="11">
    <location>
        <position position="51"/>
    </location>
    <ligand>
        <name>S-adenosyl-L-methionine</name>
        <dbReference type="ChEBI" id="CHEBI:59789"/>
    </ligand>
</feature>
<dbReference type="InterPro" id="IPR029063">
    <property type="entry name" value="SAM-dependent_MTases_sf"/>
</dbReference>
<evidence type="ECO:0000256" key="2">
    <source>
        <dbReference type="ARBA" id="ARBA00022603"/>
    </source>
</evidence>
<dbReference type="Proteomes" id="UP000698963">
    <property type="component" value="Unassembled WGS sequence"/>
</dbReference>
<protein>
    <recommendedName>
        <fullName evidence="7 11">Ribosomal RNA large subunit methyltransferase E</fullName>
        <ecNumber evidence="6 11">2.1.1.166</ecNumber>
    </recommendedName>
    <alternativeName>
        <fullName evidence="9 11">23S rRNA Um2552 methyltransferase</fullName>
    </alternativeName>
    <alternativeName>
        <fullName evidence="8 11">rRNA (uridine-2'-O-)-methyltransferase</fullName>
    </alternativeName>
</protein>
<dbReference type="PANTHER" id="PTHR10920:SF18">
    <property type="entry name" value="RRNA METHYLTRANSFERASE 2, MITOCHONDRIAL"/>
    <property type="match status" value="1"/>
</dbReference>
<accession>A0A921AW44</accession>
<keyword evidence="4 11" id="KW-0949">S-adenosyl-L-methionine</keyword>
<proteinExistence type="inferred from homology"/>
<evidence type="ECO:0000256" key="10">
    <source>
        <dbReference type="ARBA" id="ARBA00048970"/>
    </source>
</evidence>
<evidence type="ECO:0000256" key="1">
    <source>
        <dbReference type="ARBA" id="ARBA00022552"/>
    </source>
</evidence>
<feature type="active site" description="Proton acceptor" evidence="11 12">
    <location>
        <position position="151"/>
    </location>
</feature>
<evidence type="ECO:0000256" key="5">
    <source>
        <dbReference type="ARBA" id="ARBA00037569"/>
    </source>
</evidence>
<dbReference type="HAMAP" id="MF_01547">
    <property type="entry name" value="RNA_methyltr_E"/>
    <property type="match status" value="1"/>
</dbReference>
<dbReference type="PIRSF" id="PIRSF005461">
    <property type="entry name" value="23S_rRNA_mtase"/>
    <property type="match status" value="1"/>
</dbReference>
<reference evidence="14" key="2">
    <citation type="submission" date="2021-09" db="EMBL/GenBank/DDBJ databases">
        <authorList>
            <person name="Gilroy R."/>
        </authorList>
    </citation>
    <scope>NUCLEOTIDE SEQUENCE</scope>
    <source>
        <strain evidence="14">ChiGjej2B2-19336</strain>
    </source>
</reference>
<dbReference type="GO" id="GO:0005737">
    <property type="term" value="C:cytoplasm"/>
    <property type="evidence" value="ECO:0007669"/>
    <property type="project" value="UniProtKB-SubCell"/>
</dbReference>
<comment type="function">
    <text evidence="5 11">Specifically methylates the uridine in position 2552 of 23S rRNA at the 2'-O position of the ribose in the fully assembled 50S ribosomal subunit.</text>
</comment>
<feature type="binding site" evidence="11">
    <location>
        <position position="69"/>
    </location>
    <ligand>
        <name>S-adenosyl-L-methionine</name>
        <dbReference type="ChEBI" id="CHEBI:59789"/>
    </ligand>
</feature>
<dbReference type="InterPro" id="IPR015507">
    <property type="entry name" value="rRNA-MeTfrase_E"/>
</dbReference>
<evidence type="ECO:0000256" key="11">
    <source>
        <dbReference type="HAMAP-Rule" id="MF_01547"/>
    </source>
</evidence>
<dbReference type="Gene3D" id="3.40.50.150">
    <property type="entry name" value="Vaccinia Virus protein VP39"/>
    <property type="match status" value="1"/>
</dbReference>
<feature type="binding site" evidence="11">
    <location>
        <position position="111"/>
    </location>
    <ligand>
        <name>S-adenosyl-L-methionine</name>
        <dbReference type="ChEBI" id="CHEBI:59789"/>
    </ligand>
</feature>
<dbReference type="PANTHER" id="PTHR10920">
    <property type="entry name" value="RIBOSOMAL RNA METHYLTRANSFERASE"/>
    <property type="match status" value="1"/>
</dbReference>
<evidence type="ECO:0000256" key="6">
    <source>
        <dbReference type="ARBA" id="ARBA00038861"/>
    </source>
</evidence>
<dbReference type="AlphaFoldDB" id="A0A921AW44"/>
<gene>
    <name evidence="11" type="primary">rlmE</name>
    <name evidence="11" type="synonym">ftsJ</name>
    <name evidence="11" type="synonym">rrmJ</name>
    <name evidence="14" type="ORF">K8W16_05185</name>
</gene>
<keyword evidence="2 11" id="KW-0489">Methyltransferase</keyword>
<organism evidence="14 15">
    <name type="scientific">Mailhella massiliensis</name>
    <dbReference type="NCBI Taxonomy" id="1903261"/>
    <lineage>
        <taxon>Bacteria</taxon>
        <taxon>Pseudomonadati</taxon>
        <taxon>Thermodesulfobacteriota</taxon>
        <taxon>Desulfovibrionia</taxon>
        <taxon>Desulfovibrionales</taxon>
        <taxon>Desulfovibrionaceae</taxon>
        <taxon>Mailhella</taxon>
    </lineage>
</organism>
<feature type="binding site" evidence="11">
    <location>
        <position position="49"/>
    </location>
    <ligand>
        <name>S-adenosyl-L-methionine</name>
        <dbReference type="ChEBI" id="CHEBI:59789"/>
    </ligand>
</feature>
<name>A0A921AW44_9BACT</name>
<reference evidence="14" key="1">
    <citation type="journal article" date="2021" name="PeerJ">
        <title>Extensive microbial diversity within the chicken gut microbiome revealed by metagenomics and culture.</title>
        <authorList>
            <person name="Gilroy R."/>
            <person name="Ravi A."/>
            <person name="Getino M."/>
            <person name="Pursley I."/>
            <person name="Horton D.L."/>
            <person name="Alikhan N.F."/>
            <person name="Baker D."/>
            <person name="Gharbi K."/>
            <person name="Hall N."/>
            <person name="Watson M."/>
            <person name="Adriaenssens E.M."/>
            <person name="Foster-Nyarko E."/>
            <person name="Jarju S."/>
            <person name="Secka A."/>
            <person name="Antonio M."/>
            <person name="Oren A."/>
            <person name="Chaudhuri R.R."/>
            <person name="La Ragione R."/>
            <person name="Hildebrand F."/>
            <person name="Pallen M.J."/>
        </authorList>
    </citation>
    <scope>NUCLEOTIDE SEQUENCE</scope>
    <source>
        <strain evidence="14">ChiGjej2B2-19336</strain>
    </source>
</reference>
<feature type="binding site" evidence="11">
    <location>
        <position position="87"/>
    </location>
    <ligand>
        <name>S-adenosyl-L-methionine</name>
        <dbReference type="ChEBI" id="CHEBI:59789"/>
    </ligand>
</feature>
<keyword evidence="3 11" id="KW-0808">Transferase</keyword>
<dbReference type="SUPFAM" id="SSF53335">
    <property type="entry name" value="S-adenosyl-L-methionine-dependent methyltransferases"/>
    <property type="match status" value="1"/>
</dbReference>
<dbReference type="EMBL" id="DYZA01000097">
    <property type="protein sequence ID" value="HJD97021.1"/>
    <property type="molecule type" value="Genomic_DNA"/>
</dbReference>
<comment type="similarity">
    <text evidence="11">Belongs to the class I-like SAM-binding methyltransferase superfamily. RNA methyltransferase RlmE family.</text>
</comment>
<sequence length="200" mass="22505">MKVYRDYYFLKAKEEHYPARSVYKLKEMDRAFRLFRPGMKVLDLGAAPGSWSLYAAERVGDRGLVLSCDLQSTDTAFPPNVTFLQEDVFERTPEFEALLAEKGPFDMVISDMAPRTTGTKFTDQARSLELCLEAVEVADRYLKPGGGFIAKIFMGPDFQELAKALRARFATVKTFKPKSSRAESKEIFEVGMGFKGPVQG</sequence>
<feature type="domain" description="Ribosomal RNA methyltransferase FtsJ" evidence="13">
    <location>
        <begin position="17"/>
        <end position="194"/>
    </location>
</feature>
<evidence type="ECO:0000313" key="14">
    <source>
        <dbReference type="EMBL" id="HJD97021.1"/>
    </source>
</evidence>
<comment type="catalytic activity">
    <reaction evidence="10 11">
        <text>uridine(2552) in 23S rRNA + S-adenosyl-L-methionine = 2'-O-methyluridine(2552) in 23S rRNA + S-adenosyl-L-homocysteine + H(+)</text>
        <dbReference type="Rhea" id="RHEA:42720"/>
        <dbReference type="Rhea" id="RHEA-COMP:10202"/>
        <dbReference type="Rhea" id="RHEA-COMP:10203"/>
        <dbReference type="ChEBI" id="CHEBI:15378"/>
        <dbReference type="ChEBI" id="CHEBI:57856"/>
        <dbReference type="ChEBI" id="CHEBI:59789"/>
        <dbReference type="ChEBI" id="CHEBI:65315"/>
        <dbReference type="ChEBI" id="CHEBI:74478"/>
        <dbReference type="EC" id="2.1.1.166"/>
    </reaction>
</comment>
<comment type="caution">
    <text evidence="14">The sequence shown here is derived from an EMBL/GenBank/DDBJ whole genome shotgun (WGS) entry which is preliminary data.</text>
</comment>
<evidence type="ECO:0000256" key="12">
    <source>
        <dbReference type="PIRSR" id="PIRSR005461-1"/>
    </source>
</evidence>
<evidence type="ECO:0000256" key="7">
    <source>
        <dbReference type="ARBA" id="ARBA00041129"/>
    </source>
</evidence>
<dbReference type="InterPro" id="IPR002877">
    <property type="entry name" value="RNA_MeTrfase_FtsJ_dom"/>
</dbReference>
<dbReference type="CDD" id="cd02440">
    <property type="entry name" value="AdoMet_MTases"/>
    <property type="match status" value="1"/>
</dbReference>
<evidence type="ECO:0000256" key="8">
    <source>
        <dbReference type="ARBA" id="ARBA00041995"/>
    </source>
</evidence>